<dbReference type="PANTHER" id="PTHR24198">
    <property type="entry name" value="ANKYRIN REPEAT AND PROTEIN KINASE DOMAIN-CONTAINING PROTEIN"/>
    <property type="match status" value="1"/>
</dbReference>
<dbReference type="EMBL" id="CP144089">
    <property type="protein sequence ID" value="WWD04027.1"/>
    <property type="molecule type" value="Genomic_DNA"/>
</dbReference>
<dbReference type="GO" id="GO:0006629">
    <property type="term" value="P:lipid metabolic process"/>
    <property type="evidence" value="ECO:0007669"/>
    <property type="project" value="InterPro"/>
</dbReference>
<evidence type="ECO:0000256" key="1">
    <source>
        <dbReference type="ARBA" id="ARBA00022737"/>
    </source>
</evidence>
<dbReference type="InterPro" id="IPR002110">
    <property type="entry name" value="Ankyrin_rpt"/>
</dbReference>
<dbReference type="Gene3D" id="1.25.40.20">
    <property type="entry name" value="Ankyrin repeat-containing domain"/>
    <property type="match status" value="1"/>
</dbReference>
<dbReference type="GO" id="GO:0008081">
    <property type="term" value="F:phosphoric diester hydrolase activity"/>
    <property type="evidence" value="ECO:0007669"/>
    <property type="project" value="InterPro"/>
</dbReference>
<sequence length="1187" mass="130289">MKFGKTIQSQQVPGWGEYYLNYKALKKIINSYAAGRPASDASLLSLGLRPAKKSPGSGSNKSDPDAGSLSPPHIQQHDTSITPSSIIEDLEPLPAESEPPAPNTGSALMSRDPTGGNDRSESFKAHRDVFFFTLQRELEKINTFYLVKERDLRLRLLTLLSNRKRLLQNSSGSGTPGEDSTLDNSTRKDAEWISLEEGWRLFERDLGKLQGFIEINATGFRKILKKWDKRSKSNTKELYIERQVEVQPCFNREFIAKLSDIVTANLLDIENGSEHLSTSFLEIEHNLPESIGADGLNLGSGRKGDFGEIDVLESTGNSLALDALVDLDSNMLKAFSSGKDAILDWLRIAKAKQNQYQRRDKSTSTRLMRILWRAAQHVPQEYLDMVLNAVTLDYNYIDNINGRSPAHQAAINGSLTLIKLCAQNNVGLLEKPDAYDRRPIHYASMHGHSEIVSFLLSQSVDPSATDKDGYTPLMHAITQGHLEVVRIFVQDKLTLEPTAISNDLIPLSLACQYGHLEVARLLLQCGAKVIPNSEGLYPQHFAAKAGHEQICRLLVEEGGPDGGGKDRQDKYNLWTPLHHAAIGGQPQHLACIKVLVEAGCDVNAADEYGKSPGWYSAWFGHVECLNYLLDSGAKLNGNQNTLQGMVNLGLAADPQMDSLSPGSDLMLDPPADEFELIPSLSLPPPIIPLRVYGHEFLANRCLIQLSLGHPFTRPSSSSKAPPIKLYSRSGQDSLNLWSSLKLVMTSKSDMSAVPHSVILPLADEREVFSFQVQSLETFTLELSLYPTFGSKVIGRAIVLPATFNDVTYHKGIVAPLLDHNLKTIGEVAFEVSCIKPFQGAQLEIGGRVETYWKSKVTPSQPNQDHAHQFQSHRPLSVSTSSPSLRPPAITSAPSSNTNHDSALVTASSLSGEYVHVVVQVTKDGVPVIYPNIKLPVDNLDITVSDVTLEQFLRIGKSQNLLLDPSSSNLSSGEWSSILSKTMSTLDSILNILPSEFGLNLLLQYLRPKTIELKNYGKSIEINKWVDTILHSIYENGKAQSQSQQKGRKFIFSSFEPEVATALNWKQPNYAVFFASHCGISSSSSSTSSTTITDRKRLIPISQEEESDLRCLSVREAVNFAKSTNLLGVILEATTLAAVPSLVASVKDAGLLLATFGDAQDITSLRQGASDGRTVDAFVIDGIMTLTI</sequence>
<accession>A0AAX4KED3</accession>
<feature type="region of interest" description="Disordered" evidence="4">
    <location>
        <begin position="92"/>
        <end position="121"/>
    </location>
</feature>
<evidence type="ECO:0000259" key="5">
    <source>
        <dbReference type="PROSITE" id="PS51382"/>
    </source>
</evidence>
<feature type="repeat" description="ANK" evidence="3">
    <location>
        <begin position="572"/>
        <end position="607"/>
    </location>
</feature>
<feature type="domain" description="SPX" evidence="5">
    <location>
        <begin position="1"/>
        <end position="241"/>
    </location>
</feature>
<feature type="repeat" description="ANK" evidence="3">
    <location>
        <begin position="435"/>
        <end position="467"/>
    </location>
</feature>
<dbReference type="Pfam" id="PF12796">
    <property type="entry name" value="Ank_2"/>
    <property type="match status" value="2"/>
</dbReference>
<evidence type="ECO:0000259" key="6">
    <source>
        <dbReference type="PROSITE" id="PS51704"/>
    </source>
</evidence>
<feature type="repeat" description="ANK" evidence="3">
    <location>
        <begin position="534"/>
        <end position="558"/>
    </location>
</feature>
<dbReference type="PANTHER" id="PTHR24198:SF165">
    <property type="entry name" value="ANKYRIN REPEAT-CONTAINING PROTEIN-RELATED"/>
    <property type="match status" value="1"/>
</dbReference>
<keyword evidence="8" id="KW-1185">Reference proteome</keyword>
<gene>
    <name evidence="7" type="ORF">V865_002090</name>
</gene>
<dbReference type="InterPro" id="IPR036770">
    <property type="entry name" value="Ankyrin_rpt-contain_sf"/>
</dbReference>
<dbReference type="Gene3D" id="3.20.20.190">
    <property type="entry name" value="Phosphatidylinositol (PI) phosphodiesterase"/>
    <property type="match status" value="1"/>
</dbReference>
<dbReference type="Pfam" id="PF00023">
    <property type="entry name" value="Ank"/>
    <property type="match status" value="1"/>
</dbReference>
<dbReference type="Pfam" id="PF25329">
    <property type="entry name" value="C2_GDE1"/>
    <property type="match status" value="1"/>
</dbReference>
<feature type="repeat" description="ANK" evidence="3">
    <location>
        <begin position="502"/>
        <end position="534"/>
    </location>
</feature>
<evidence type="ECO:0008006" key="9">
    <source>
        <dbReference type="Google" id="ProtNLM"/>
    </source>
</evidence>
<feature type="domain" description="GP-PDE" evidence="6">
    <location>
        <begin position="880"/>
        <end position="1187"/>
    </location>
</feature>
<organism evidence="7 8">
    <name type="scientific">Kwoniella europaea PYCC6329</name>
    <dbReference type="NCBI Taxonomy" id="1423913"/>
    <lineage>
        <taxon>Eukaryota</taxon>
        <taxon>Fungi</taxon>
        <taxon>Dikarya</taxon>
        <taxon>Basidiomycota</taxon>
        <taxon>Agaricomycotina</taxon>
        <taxon>Tremellomycetes</taxon>
        <taxon>Tremellales</taxon>
        <taxon>Cryptococcaceae</taxon>
        <taxon>Kwoniella</taxon>
    </lineage>
</organism>
<dbReference type="CDD" id="cd14483">
    <property type="entry name" value="SPX_PHO81_NUC-2_like"/>
    <property type="match status" value="1"/>
</dbReference>
<keyword evidence="1" id="KW-0677">Repeat</keyword>
<dbReference type="SMART" id="SM00248">
    <property type="entry name" value="ANK"/>
    <property type="match status" value="7"/>
</dbReference>
<dbReference type="PROSITE" id="PS51704">
    <property type="entry name" value="GP_PDE"/>
    <property type="match status" value="1"/>
</dbReference>
<dbReference type="Proteomes" id="UP001358614">
    <property type="component" value="Chromosome 1"/>
</dbReference>
<dbReference type="InterPro" id="IPR030395">
    <property type="entry name" value="GP_PDE_dom"/>
</dbReference>
<evidence type="ECO:0000313" key="7">
    <source>
        <dbReference type="EMBL" id="WWD04027.1"/>
    </source>
</evidence>
<dbReference type="PROSITE" id="PS51382">
    <property type="entry name" value="SPX"/>
    <property type="match status" value="1"/>
</dbReference>
<dbReference type="InterPro" id="IPR017946">
    <property type="entry name" value="PLC-like_Pdiesterase_TIM-brl"/>
</dbReference>
<evidence type="ECO:0000256" key="3">
    <source>
        <dbReference type="PROSITE-ProRule" id="PRU00023"/>
    </source>
</evidence>
<dbReference type="SUPFAM" id="SSF48403">
    <property type="entry name" value="Ankyrin repeat"/>
    <property type="match status" value="1"/>
</dbReference>
<proteinExistence type="predicted"/>
<dbReference type="Pfam" id="PF03105">
    <property type="entry name" value="SPX"/>
    <property type="match status" value="2"/>
</dbReference>
<evidence type="ECO:0000313" key="8">
    <source>
        <dbReference type="Proteomes" id="UP001358614"/>
    </source>
</evidence>
<evidence type="ECO:0000256" key="2">
    <source>
        <dbReference type="ARBA" id="ARBA00023043"/>
    </source>
</evidence>
<dbReference type="AlphaFoldDB" id="A0AAX4KED3"/>
<feature type="repeat" description="ANK" evidence="3">
    <location>
        <begin position="468"/>
        <end position="490"/>
    </location>
</feature>
<dbReference type="PRINTS" id="PR01415">
    <property type="entry name" value="ANKYRIN"/>
</dbReference>
<feature type="region of interest" description="Disordered" evidence="4">
    <location>
        <begin position="49"/>
        <end position="79"/>
    </location>
</feature>
<dbReference type="KEGG" id="ker:91100894"/>
<feature type="compositionally biased region" description="Polar residues" evidence="4">
    <location>
        <begin position="856"/>
        <end position="883"/>
    </location>
</feature>
<dbReference type="InterPro" id="IPR004331">
    <property type="entry name" value="SPX_dom"/>
</dbReference>
<feature type="region of interest" description="Disordered" evidence="4">
    <location>
        <begin position="855"/>
        <end position="899"/>
    </location>
</feature>
<name>A0AAX4KED3_9TREE</name>
<feature type="region of interest" description="Disordered" evidence="4">
    <location>
        <begin position="167"/>
        <end position="186"/>
    </location>
</feature>
<dbReference type="RefSeq" id="XP_066081994.1">
    <property type="nucleotide sequence ID" value="XM_066225897.1"/>
</dbReference>
<dbReference type="Pfam" id="PF03009">
    <property type="entry name" value="GDPD"/>
    <property type="match status" value="1"/>
</dbReference>
<dbReference type="GeneID" id="91100894"/>
<reference evidence="7 8" key="1">
    <citation type="submission" date="2024-01" db="EMBL/GenBank/DDBJ databases">
        <title>Comparative genomics of Cryptococcus and Kwoniella reveals pathogenesis evolution and contrasting modes of karyotype evolution via chromosome fusion or intercentromeric recombination.</title>
        <authorList>
            <person name="Coelho M.A."/>
            <person name="David-Palma M."/>
            <person name="Shea T."/>
            <person name="Bowers K."/>
            <person name="McGinley-Smith S."/>
            <person name="Mohammad A.W."/>
            <person name="Gnirke A."/>
            <person name="Yurkov A.M."/>
            <person name="Nowrousian M."/>
            <person name="Sun S."/>
            <person name="Cuomo C.A."/>
            <person name="Heitman J."/>
        </authorList>
    </citation>
    <scope>NUCLEOTIDE SEQUENCE [LARGE SCALE GENOMIC DNA]</scope>
    <source>
        <strain evidence="7 8">PYCC6329</strain>
    </source>
</reference>
<dbReference type="PROSITE" id="PS50297">
    <property type="entry name" value="ANK_REP_REGION"/>
    <property type="match status" value="5"/>
</dbReference>
<evidence type="ECO:0000256" key="4">
    <source>
        <dbReference type="SAM" id="MobiDB-lite"/>
    </source>
</evidence>
<dbReference type="PROSITE" id="PS50088">
    <property type="entry name" value="ANK_REPEAT"/>
    <property type="match status" value="5"/>
</dbReference>
<dbReference type="InterPro" id="IPR057506">
    <property type="entry name" value="C2_GPCPD1"/>
</dbReference>
<protein>
    <recommendedName>
        <fullName evidence="9">Cyclin-dependent protein kinase inhibitor</fullName>
    </recommendedName>
</protein>
<keyword evidence="2 3" id="KW-0040">ANK repeat</keyword>
<dbReference type="SUPFAM" id="SSF51695">
    <property type="entry name" value="PLC-like phosphodiesterases"/>
    <property type="match status" value="1"/>
</dbReference>